<evidence type="ECO:0000256" key="4">
    <source>
        <dbReference type="ARBA" id="ARBA00022989"/>
    </source>
</evidence>
<dbReference type="RefSeq" id="WP_113630188.1">
    <property type="nucleotide sequence ID" value="NZ_QHCV01000011.1"/>
</dbReference>
<feature type="transmembrane region" description="Helical" evidence="7">
    <location>
        <begin position="48"/>
        <end position="69"/>
    </location>
</feature>
<keyword evidence="4 7" id="KW-1133">Transmembrane helix</keyword>
<keyword evidence="3 7" id="KW-0812">Transmembrane</keyword>
<feature type="transmembrane region" description="Helical" evidence="7">
    <location>
        <begin position="119"/>
        <end position="137"/>
    </location>
</feature>
<evidence type="ECO:0000259" key="8">
    <source>
        <dbReference type="Pfam" id="PF06271"/>
    </source>
</evidence>
<dbReference type="PANTHER" id="PTHR36115">
    <property type="entry name" value="PROLINE-RICH ANTIGEN HOMOLOG-RELATED"/>
    <property type="match status" value="1"/>
</dbReference>
<organism evidence="9 10">
    <name type="scientific">Corynebacterium heidelbergense</name>
    <dbReference type="NCBI Taxonomy" id="2055947"/>
    <lineage>
        <taxon>Bacteria</taxon>
        <taxon>Bacillati</taxon>
        <taxon>Actinomycetota</taxon>
        <taxon>Actinomycetes</taxon>
        <taxon>Mycobacteriales</taxon>
        <taxon>Corynebacteriaceae</taxon>
        <taxon>Corynebacterium</taxon>
    </lineage>
</organism>
<keyword evidence="2" id="KW-1003">Cell membrane</keyword>
<sequence>MANKRSWLEGPELPAENEDPTNPSAYPGEGLGLPRTGPGSLATLTPRMGALLIDWLVCFGMAMMITAATDAFGDNATVTLVLFIFWRLFSVWLFAQSPGHSVMGIGVARIDDPTQRVGFIRSLARVLLVVFLLPPIIQDRDGRGMHDRATNTAVFRTRG</sequence>
<dbReference type="AlphaFoldDB" id="A0A364V816"/>
<reference evidence="9 10" key="1">
    <citation type="journal article" date="2018" name="Syst. Appl. Microbiol.">
        <title>Corynebacterium heidelbergense sp. nov., isolated from the preen glands of Egyptian geese (Alopochen aegyptiacus).</title>
        <authorList>
            <person name="Braun M.S."/>
            <person name="Wang E."/>
            <person name="Zimmermann S."/>
            <person name="Wink M."/>
        </authorList>
    </citation>
    <scope>NUCLEOTIDE SEQUENCE [LARGE SCALE GENOMIC DNA]</scope>
    <source>
        <strain evidence="9 10">647</strain>
    </source>
</reference>
<gene>
    <name evidence="9" type="ORF">DLJ54_01990</name>
</gene>
<feature type="region of interest" description="Disordered" evidence="6">
    <location>
        <begin position="1"/>
        <end position="30"/>
    </location>
</feature>
<dbReference type="GO" id="GO:0005886">
    <property type="term" value="C:plasma membrane"/>
    <property type="evidence" value="ECO:0007669"/>
    <property type="project" value="UniProtKB-SubCell"/>
</dbReference>
<proteinExistence type="predicted"/>
<evidence type="ECO:0000256" key="2">
    <source>
        <dbReference type="ARBA" id="ARBA00022475"/>
    </source>
</evidence>
<dbReference type="InterPro" id="IPR051791">
    <property type="entry name" value="Pra-immunoreactive"/>
</dbReference>
<keyword evidence="5 7" id="KW-0472">Membrane</keyword>
<evidence type="ECO:0000313" key="10">
    <source>
        <dbReference type="Proteomes" id="UP000251577"/>
    </source>
</evidence>
<dbReference type="PIRSF" id="PIRSF021697">
    <property type="entry name" value="UCP021697"/>
    <property type="match status" value="1"/>
</dbReference>
<dbReference type="Pfam" id="PF06271">
    <property type="entry name" value="RDD"/>
    <property type="match status" value="1"/>
</dbReference>
<comment type="subcellular location">
    <subcellularLocation>
        <location evidence="1">Cell membrane</location>
        <topology evidence="1">Multi-pass membrane protein</topology>
    </subcellularLocation>
</comment>
<evidence type="ECO:0000256" key="1">
    <source>
        <dbReference type="ARBA" id="ARBA00004651"/>
    </source>
</evidence>
<feature type="transmembrane region" description="Helical" evidence="7">
    <location>
        <begin position="76"/>
        <end position="95"/>
    </location>
</feature>
<evidence type="ECO:0000313" key="9">
    <source>
        <dbReference type="EMBL" id="RAV32758.1"/>
    </source>
</evidence>
<name>A0A364V816_9CORY</name>
<dbReference type="InterPro" id="IPR016795">
    <property type="entry name" value="UCP021697"/>
</dbReference>
<keyword evidence="10" id="KW-1185">Reference proteome</keyword>
<dbReference type="Proteomes" id="UP000251577">
    <property type="component" value="Unassembled WGS sequence"/>
</dbReference>
<accession>A0A364V816</accession>
<dbReference type="InterPro" id="IPR010432">
    <property type="entry name" value="RDD"/>
</dbReference>
<dbReference type="PANTHER" id="PTHR36115:SF6">
    <property type="entry name" value="PROLINE-RICH ANTIGEN HOMOLOG"/>
    <property type="match status" value="1"/>
</dbReference>
<comment type="caution">
    <text evidence="9">The sequence shown here is derived from an EMBL/GenBank/DDBJ whole genome shotgun (WGS) entry which is preliminary data.</text>
</comment>
<evidence type="ECO:0000256" key="5">
    <source>
        <dbReference type="ARBA" id="ARBA00023136"/>
    </source>
</evidence>
<feature type="domain" description="RDD" evidence="8">
    <location>
        <begin position="42"/>
        <end position="148"/>
    </location>
</feature>
<evidence type="ECO:0000256" key="6">
    <source>
        <dbReference type="SAM" id="MobiDB-lite"/>
    </source>
</evidence>
<evidence type="ECO:0000256" key="7">
    <source>
        <dbReference type="SAM" id="Phobius"/>
    </source>
</evidence>
<protein>
    <recommendedName>
        <fullName evidence="8">RDD domain-containing protein</fullName>
    </recommendedName>
</protein>
<dbReference type="EMBL" id="QHCV01000011">
    <property type="protein sequence ID" value="RAV32758.1"/>
    <property type="molecule type" value="Genomic_DNA"/>
</dbReference>
<evidence type="ECO:0000256" key="3">
    <source>
        <dbReference type="ARBA" id="ARBA00022692"/>
    </source>
</evidence>